<dbReference type="AlphaFoldDB" id="A0A0J9X8J3"/>
<feature type="compositionally biased region" description="Polar residues" evidence="3">
    <location>
        <begin position="1"/>
        <end position="10"/>
    </location>
</feature>
<gene>
    <name evidence="4" type="ORF">BN980_GECA05s03827g</name>
    <name evidence="5" type="ORF">DV451_002174</name>
</gene>
<dbReference type="EMBL" id="CCBN010000005">
    <property type="protein sequence ID" value="CDO53570.1"/>
    <property type="molecule type" value="Genomic_DNA"/>
</dbReference>
<feature type="compositionally biased region" description="Basic residues" evidence="3">
    <location>
        <begin position="13"/>
        <end position="28"/>
    </location>
</feature>
<dbReference type="InterPro" id="IPR013730">
    <property type="entry name" value="Fyv7/TAP26"/>
</dbReference>
<feature type="compositionally biased region" description="Basic and acidic residues" evidence="3">
    <location>
        <begin position="127"/>
        <end position="139"/>
    </location>
</feature>
<feature type="compositionally biased region" description="Acidic residues" evidence="3">
    <location>
        <begin position="84"/>
        <end position="106"/>
    </location>
</feature>
<dbReference type="STRING" id="1173061.A0A0J9X8J3"/>
<feature type="compositionally biased region" description="Basic and acidic residues" evidence="3">
    <location>
        <begin position="161"/>
        <end position="177"/>
    </location>
</feature>
<evidence type="ECO:0000256" key="3">
    <source>
        <dbReference type="SAM" id="MobiDB-lite"/>
    </source>
</evidence>
<evidence type="ECO:0000313" key="5">
    <source>
        <dbReference type="EMBL" id="KAF5101477.1"/>
    </source>
</evidence>
<reference evidence="4 6" key="1">
    <citation type="submission" date="2014-03" db="EMBL/GenBank/DDBJ databases">
        <authorList>
            <person name="Casaregola S."/>
        </authorList>
    </citation>
    <scope>NUCLEOTIDE SEQUENCE [LARGE SCALE GENOMIC DNA]</scope>
    <source>
        <strain evidence="4 6">CLIB 918</strain>
    </source>
</reference>
<dbReference type="Pfam" id="PF08524">
    <property type="entry name" value="rRNA_processing"/>
    <property type="match status" value="2"/>
</dbReference>
<reference evidence="5" key="3">
    <citation type="submission" date="2020-01" db="EMBL/GenBank/DDBJ databases">
        <authorList>
            <person name="Perkins V."/>
            <person name="Lessard M.-H."/>
            <person name="Dugat-Bony E."/>
            <person name="Frenette M."/>
            <person name="Labrie S."/>
        </authorList>
    </citation>
    <scope>NUCLEOTIDE SEQUENCE</scope>
    <source>
        <strain evidence="5">LMA-70</strain>
    </source>
</reference>
<comment type="caution">
    <text evidence="4">The sequence shown here is derived from an EMBL/GenBank/DDBJ whole genome shotgun (WGS) entry which is preliminary data.</text>
</comment>
<sequence length="212" mass="25041">MALPSSNSGPFKQRQKKTYGSHDRRKHQSAYQTKSDDIKKSLVHRARLRKAYYKMLEREGEEIPSKDRSYGSDNEEQKNKSDEEGNSDNSNDENDNADASESEEEQGGFFEGEPVESKESNTSTKNSYRERKSVEKKERAMSFYERSKLIKERKLAKRKAQEEYRANREKEHQLREAKRVKHRNQMKKFTNRGQPLMKSRINRLLDKIKETN</sequence>
<dbReference type="Proteomes" id="UP000242525">
    <property type="component" value="Unassembled WGS sequence"/>
</dbReference>
<evidence type="ECO:0000256" key="1">
    <source>
        <dbReference type="ARBA" id="ARBA00006800"/>
    </source>
</evidence>
<feature type="compositionally biased region" description="Basic and acidic residues" evidence="3">
    <location>
        <begin position="56"/>
        <end position="83"/>
    </location>
</feature>
<feature type="region of interest" description="Disordered" evidence="3">
    <location>
        <begin position="1"/>
        <end position="43"/>
    </location>
</feature>
<keyword evidence="6" id="KW-1185">Reference proteome</keyword>
<comment type="similarity">
    <text evidence="1">Belongs to the FYV7 family.</text>
</comment>
<dbReference type="OrthoDB" id="2135053at2759"/>
<reference evidence="5" key="2">
    <citation type="journal article" date="2020" name="Front. Microbiol.">
        <title>Phenotypic and Genetic Characterization of the Cheese Ripening Yeast Geotrichum candidum.</title>
        <authorList>
            <person name="Perkins V."/>
            <person name="Vignola S."/>
            <person name="Lessard M.H."/>
            <person name="Plante P.L."/>
            <person name="Corbeil J."/>
            <person name="Dugat-Bony E."/>
            <person name="Frenette M."/>
            <person name="Labrie S."/>
        </authorList>
    </citation>
    <scope>NUCLEOTIDE SEQUENCE</scope>
    <source>
        <strain evidence="5">LMA-70</strain>
    </source>
</reference>
<evidence type="ECO:0000313" key="4">
    <source>
        <dbReference type="EMBL" id="CDO53570.1"/>
    </source>
</evidence>
<feature type="region of interest" description="Disordered" evidence="3">
    <location>
        <begin position="161"/>
        <end position="195"/>
    </location>
</feature>
<proteinExistence type="inferred from homology"/>
<dbReference type="PANTHER" id="PTHR41805:SF1">
    <property type="entry name" value="RRNA-PROCESSING PROTEIN FYV7"/>
    <property type="match status" value="1"/>
</dbReference>
<dbReference type="EMBL" id="QQZK01000037">
    <property type="protein sequence ID" value="KAF5101477.1"/>
    <property type="molecule type" value="Genomic_DNA"/>
</dbReference>
<evidence type="ECO:0000256" key="2">
    <source>
        <dbReference type="ARBA" id="ARBA00018780"/>
    </source>
</evidence>
<dbReference type="PANTHER" id="PTHR41805">
    <property type="entry name" value="EXPRESSED PROTEIN"/>
    <property type="match status" value="1"/>
</dbReference>
<evidence type="ECO:0000313" key="6">
    <source>
        <dbReference type="Proteomes" id="UP000242525"/>
    </source>
</evidence>
<name>A0A0J9X8J3_GEOCN</name>
<accession>A0A0J9X8J3</accession>
<dbReference type="Proteomes" id="UP000750522">
    <property type="component" value="Unassembled WGS sequence"/>
</dbReference>
<organism evidence="4 6">
    <name type="scientific">Geotrichum candidum</name>
    <name type="common">Oospora lactis</name>
    <name type="synonym">Dipodascus geotrichum</name>
    <dbReference type="NCBI Taxonomy" id="1173061"/>
    <lineage>
        <taxon>Eukaryota</taxon>
        <taxon>Fungi</taxon>
        <taxon>Dikarya</taxon>
        <taxon>Ascomycota</taxon>
        <taxon>Saccharomycotina</taxon>
        <taxon>Dipodascomycetes</taxon>
        <taxon>Dipodascales</taxon>
        <taxon>Dipodascaceae</taxon>
        <taxon>Geotrichum</taxon>
    </lineage>
</organism>
<protein>
    <recommendedName>
        <fullName evidence="2">rRNA-processing protein FYV7</fullName>
    </recommendedName>
</protein>
<feature type="region of interest" description="Disordered" evidence="3">
    <location>
        <begin position="56"/>
        <end position="139"/>
    </location>
</feature>
<feature type="compositionally biased region" description="Basic residues" evidence="3">
    <location>
        <begin position="178"/>
        <end position="190"/>
    </location>
</feature>